<dbReference type="OrthoDB" id="15008at2759"/>
<evidence type="ECO:0000313" key="2">
    <source>
        <dbReference type="Proteomes" id="UP000054560"/>
    </source>
</evidence>
<dbReference type="AlphaFoldDB" id="A0A0L0G5M8"/>
<accession>A0A0L0G5M8</accession>
<dbReference type="Gene3D" id="3.90.1530.10">
    <property type="entry name" value="Conserved hypothetical protein from pyrococcus furiosus pfu- 392566-001, ParB domain"/>
    <property type="match status" value="1"/>
</dbReference>
<organism evidence="1 2">
    <name type="scientific">Sphaeroforma arctica JP610</name>
    <dbReference type="NCBI Taxonomy" id="667725"/>
    <lineage>
        <taxon>Eukaryota</taxon>
        <taxon>Ichthyosporea</taxon>
        <taxon>Ichthyophonida</taxon>
        <taxon>Sphaeroforma</taxon>
    </lineage>
</organism>
<keyword evidence="2" id="KW-1185">Reference proteome</keyword>
<proteinExistence type="predicted"/>
<reference evidence="1 2" key="1">
    <citation type="submission" date="2011-02" db="EMBL/GenBank/DDBJ databases">
        <title>The Genome Sequence of Sphaeroforma arctica JP610.</title>
        <authorList>
            <consortium name="The Broad Institute Genome Sequencing Platform"/>
            <person name="Russ C."/>
            <person name="Cuomo C."/>
            <person name="Young S.K."/>
            <person name="Zeng Q."/>
            <person name="Gargeya S."/>
            <person name="Alvarado L."/>
            <person name="Berlin A."/>
            <person name="Chapman S.B."/>
            <person name="Chen Z."/>
            <person name="Freedman E."/>
            <person name="Gellesch M."/>
            <person name="Goldberg J."/>
            <person name="Griggs A."/>
            <person name="Gujja S."/>
            <person name="Heilman E."/>
            <person name="Heiman D."/>
            <person name="Howarth C."/>
            <person name="Mehta T."/>
            <person name="Neiman D."/>
            <person name="Pearson M."/>
            <person name="Roberts A."/>
            <person name="Saif S."/>
            <person name="Shea T."/>
            <person name="Shenoy N."/>
            <person name="Sisk P."/>
            <person name="Stolte C."/>
            <person name="Sykes S."/>
            <person name="White J."/>
            <person name="Yandava C."/>
            <person name="Burger G."/>
            <person name="Gray M.W."/>
            <person name="Holland P.W.H."/>
            <person name="King N."/>
            <person name="Lang F.B.F."/>
            <person name="Roger A.J."/>
            <person name="Ruiz-Trillo I."/>
            <person name="Haas B."/>
            <person name="Nusbaum C."/>
            <person name="Birren B."/>
        </authorList>
    </citation>
    <scope>NUCLEOTIDE SEQUENCE [LARGE SCALE GENOMIC DNA]</scope>
    <source>
        <strain evidence="1 2">JP610</strain>
    </source>
</reference>
<dbReference type="Proteomes" id="UP000054560">
    <property type="component" value="Unassembled WGS sequence"/>
</dbReference>
<dbReference type="InterPro" id="IPR014956">
    <property type="entry name" value="ParBc_2"/>
</dbReference>
<dbReference type="eggNOG" id="ENOG502SDVB">
    <property type="taxonomic scope" value="Eukaryota"/>
</dbReference>
<dbReference type="SUPFAM" id="SSF110849">
    <property type="entry name" value="ParB/Sulfiredoxin"/>
    <property type="match status" value="1"/>
</dbReference>
<dbReference type="EMBL" id="KQ241772">
    <property type="protein sequence ID" value="KNC84330.1"/>
    <property type="molecule type" value="Genomic_DNA"/>
</dbReference>
<gene>
    <name evidence="1" type="ORF">SARC_03454</name>
</gene>
<dbReference type="InterPro" id="IPR036086">
    <property type="entry name" value="ParB/Sulfiredoxin_sf"/>
</dbReference>
<evidence type="ECO:0000313" key="1">
    <source>
        <dbReference type="EMBL" id="KNC84330.1"/>
    </source>
</evidence>
<dbReference type="RefSeq" id="XP_014158232.1">
    <property type="nucleotide sequence ID" value="XM_014302757.1"/>
</dbReference>
<dbReference type="Gene3D" id="1.10.8.10">
    <property type="entry name" value="DNA helicase RuvA subunit, C-terminal domain"/>
    <property type="match status" value="1"/>
</dbReference>
<dbReference type="GeneID" id="25903958"/>
<protein>
    <submittedName>
        <fullName evidence="1">Uncharacterized protein</fullName>
    </submittedName>
</protein>
<dbReference type="Pfam" id="PF08857">
    <property type="entry name" value="ParBc_2"/>
    <property type="match status" value="1"/>
</dbReference>
<name>A0A0L0G5M8_9EUKA</name>
<sequence length="199" mass="22791">MSYALHQANLDFKNNMLHRTMYACIQDDYSNMTQTNFWKKMYTTGNAYPFDEFGRRVEGQKIPPGLKQLKDDPYRTLSRYVRTSHGYVKCGGKKTKHLEQCATDAPFFIEFLWANFLRDRLPLIEDPSTPVIRPPSEHFIYEASFQAQVTGLGSILEQAVDVAMSDVAKDMPGYNLSPDIWKKAIAEIDKIGCDNDTSE</sequence>
<dbReference type="CDD" id="cd16390">
    <property type="entry name" value="ParB_N_Srx_like"/>
    <property type="match status" value="1"/>
</dbReference>